<evidence type="ECO:0000256" key="3">
    <source>
        <dbReference type="ARBA" id="ARBA00022833"/>
    </source>
</evidence>
<feature type="domain" description="C3H1-type" evidence="5">
    <location>
        <begin position="233"/>
        <end position="259"/>
    </location>
</feature>
<keyword evidence="7" id="KW-1185">Reference proteome</keyword>
<dbReference type="Proteomes" id="UP000825935">
    <property type="component" value="Chromosome 2"/>
</dbReference>
<feature type="zinc finger region" description="C3H1-type" evidence="4">
    <location>
        <begin position="233"/>
        <end position="259"/>
    </location>
</feature>
<dbReference type="AlphaFoldDB" id="A0A8T2V994"/>
<dbReference type="InterPro" id="IPR036855">
    <property type="entry name" value="Znf_CCCH_sf"/>
</dbReference>
<evidence type="ECO:0000313" key="7">
    <source>
        <dbReference type="Proteomes" id="UP000825935"/>
    </source>
</evidence>
<dbReference type="OMA" id="ECISCFA"/>
<dbReference type="InterPro" id="IPR036265">
    <property type="entry name" value="HIT-like_sf"/>
</dbReference>
<name>A0A8T2V994_CERRI</name>
<dbReference type="EMBL" id="CM035407">
    <property type="protein sequence ID" value="KAH7443942.1"/>
    <property type="molecule type" value="Genomic_DNA"/>
</dbReference>
<evidence type="ECO:0000256" key="1">
    <source>
        <dbReference type="ARBA" id="ARBA00022723"/>
    </source>
</evidence>
<comment type="caution">
    <text evidence="6">The sequence shown here is derived from an EMBL/GenBank/DDBJ whole genome shotgun (WGS) entry which is preliminary data.</text>
</comment>
<keyword evidence="3 4" id="KW-0862">Zinc</keyword>
<dbReference type="PROSITE" id="PS50103">
    <property type="entry name" value="ZF_C3H1"/>
    <property type="match status" value="1"/>
</dbReference>
<keyword evidence="2 4" id="KW-0863">Zinc-finger</keyword>
<sequence length="259" mass="29514">MAEDSDVGKIVVTETKPGKALEATLSVEQSFCSFIDGSSRACVVGFFRELARELEHERSLVDFHMKLVEYDGKKARSFKVQVFYGDEEREGPVDVPPGECISCFAHAVLYPGKKPKVTAGECVMDEIGGDGHVQCSIDAKARPGFIITPLRHVERMTDLDDGELFSLWNTAAKALRSENLPSFRCMILNHGQYRNLPHLHLKVWVDDGIHRAARNTWPLQRRELWRWLQELSSMDVRKCKFFLSKQGCRRGSRCTFLHR</sequence>
<evidence type="ECO:0000256" key="4">
    <source>
        <dbReference type="PROSITE-ProRule" id="PRU00723"/>
    </source>
</evidence>
<organism evidence="6 7">
    <name type="scientific">Ceratopteris richardii</name>
    <name type="common">Triangle waterfern</name>
    <dbReference type="NCBI Taxonomy" id="49495"/>
    <lineage>
        <taxon>Eukaryota</taxon>
        <taxon>Viridiplantae</taxon>
        <taxon>Streptophyta</taxon>
        <taxon>Embryophyta</taxon>
        <taxon>Tracheophyta</taxon>
        <taxon>Polypodiopsida</taxon>
        <taxon>Polypodiidae</taxon>
        <taxon>Polypodiales</taxon>
        <taxon>Pteridineae</taxon>
        <taxon>Pteridaceae</taxon>
        <taxon>Parkerioideae</taxon>
        <taxon>Ceratopteris</taxon>
    </lineage>
</organism>
<evidence type="ECO:0000256" key="2">
    <source>
        <dbReference type="ARBA" id="ARBA00022771"/>
    </source>
</evidence>
<dbReference type="Gene3D" id="3.30.428.10">
    <property type="entry name" value="HIT-like"/>
    <property type="match status" value="1"/>
</dbReference>
<keyword evidence="1 4" id="KW-0479">Metal-binding</keyword>
<dbReference type="GO" id="GO:0008270">
    <property type="term" value="F:zinc ion binding"/>
    <property type="evidence" value="ECO:0007669"/>
    <property type="project" value="UniProtKB-KW"/>
</dbReference>
<reference evidence="6" key="1">
    <citation type="submission" date="2021-08" db="EMBL/GenBank/DDBJ databases">
        <title>WGS assembly of Ceratopteris richardii.</title>
        <authorList>
            <person name="Marchant D.B."/>
            <person name="Chen G."/>
            <person name="Jenkins J."/>
            <person name="Shu S."/>
            <person name="Leebens-Mack J."/>
            <person name="Grimwood J."/>
            <person name="Schmutz J."/>
            <person name="Soltis P."/>
            <person name="Soltis D."/>
            <person name="Chen Z.-H."/>
        </authorList>
    </citation>
    <scope>NUCLEOTIDE SEQUENCE</scope>
    <source>
        <strain evidence="6">Whitten #5841</strain>
        <tissue evidence="6">Leaf</tissue>
    </source>
</reference>
<evidence type="ECO:0000313" key="6">
    <source>
        <dbReference type="EMBL" id="KAH7443942.1"/>
    </source>
</evidence>
<accession>A0A8T2V994</accession>
<gene>
    <name evidence="6" type="ORF">KP509_02G057200</name>
</gene>
<evidence type="ECO:0000259" key="5">
    <source>
        <dbReference type="PROSITE" id="PS50103"/>
    </source>
</evidence>
<protein>
    <recommendedName>
        <fullName evidence="5">C3H1-type domain-containing protein</fullName>
    </recommendedName>
</protein>
<dbReference type="SUPFAM" id="SSF54197">
    <property type="entry name" value="HIT-like"/>
    <property type="match status" value="1"/>
</dbReference>
<dbReference type="OrthoDB" id="9973008at2759"/>
<dbReference type="InterPro" id="IPR000571">
    <property type="entry name" value="Znf_CCCH"/>
</dbReference>
<dbReference type="SUPFAM" id="SSF90229">
    <property type="entry name" value="CCCH zinc finger"/>
    <property type="match status" value="1"/>
</dbReference>
<proteinExistence type="predicted"/>